<dbReference type="GO" id="GO:0016757">
    <property type="term" value="F:glycosyltransferase activity"/>
    <property type="evidence" value="ECO:0007669"/>
    <property type="project" value="InterPro"/>
</dbReference>
<evidence type="ECO:0000259" key="1">
    <source>
        <dbReference type="Pfam" id="PF00534"/>
    </source>
</evidence>
<evidence type="ECO:0000313" key="4">
    <source>
        <dbReference type="Proteomes" id="UP000231143"/>
    </source>
</evidence>
<dbReference type="Gene3D" id="3.40.50.2000">
    <property type="entry name" value="Glycogen Phosphorylase B"/>
    <property type="match status" value="2"/>
</dbReference>
<proteinExistence type="predicted"/>
<accession>A0A2H0DZ76</accession>
<dbReference type="SUPFAM" id="SSF53756">
    <property type="entry name" value="UDP-Glycosyltransferase/glycogen phosphorylase"/>
    <property type="match status" value="1"/>
</dbReference>
<dbReference type="CDD" id="cd03801">
    <property type="entry name" value="GT4_PimA-like"/>
    <property type="match status" value="1"/>
</dbReference>
<evidence type="ECO:0000259" key="2">
    <source>
        <dbReference type="Pfam" id="PF13439"/>
    </source>
</evidence>
<comment type="caution">
    <text evidence="3">The sequence shown here is derived from an EMBL/GenBank/DDBJ whole genome shotgun (WGS) entry which is preliminary data.</text>
</comment>
<dbReference type="PANTHER" id="PTHR12526:SF630">
    <property type="entry name" value="GLYCOSYLTRANSFERASE"/>
    <property type="match status" value="1"/>
</dbReference>
<feature type="domain" description="Glycosyl transferase family 1" evidence="1">
    <location>
        <begin position="221"/>
        <end position="363"/>
    </location>
</feature>
<dbReference type="InterPro" id="IPR001296">
    <property type="entry name" value="Glyco_trans_1"/>
</dbReference>
<dbReference type="Pfam" id="PF13439">
    <property type="entry name" value="Glyco_transf_4"/>
    <property type="match status" value="1"/>
</dbReference>
<feature type="domain" description="Glycosyltransferase subfamily 4-like N-terminal" evidence="2">
    <location>
        <begin position="39"/>
        <end position="214"/>
    </location>
</feature>
<sequence>MNDDLKNKEILQNTKDTSRKTSNGMKVLITCGIFEPDAGGPATYAPQLARELVSRGVEVDIITLSDNKSYDFDSKYSFKLTRVQRSNKLSNYTRMFFILLKNVKNYDLVYTLDWLTVGLPLSFASMIRRQKYVVRVGGGYIWERYLLMGGEPMSLKAFYEKGIYKQFPIFFYLIRFVFRHAHTVIFNSIIQRELFQEYYGLKPEKLDTIFNPIPSDISKVDRSDLKKEIVFAGRFIVMKNVENLIRGFAKADLQDYTLKLLGDGPILQDIHDLVFELGIEDRVEFLPRMRRSEMYTYIKDSRYLVLPSWTDIYPMQFYECLATGIPILLTKENYLIESSELSVQIDPHFVEDIAEKMLYLADETNYNEFVRKFDSIKVERGWTEITDQHMKIFEKISTRR</sequence>
<name>A0A2H0DZ76_9BACT</name>
<dbReference type="PANTHER" id="PTHR12526">
    <property type="entry name" value="GLYCOSYLTRANSFERASE"/>
    <property type="match status" value="1"/>
</dbReference>
<protein>
    <recommendedName>
        <fullName evidence="5">Glycosyl transferase family 1 domain-containing protein</fullName>
    </recommendedName>
</protein>
<gene>
    <name evidence="3" type="ORF">COW81_03390</name>
</gene>
<reference evidence="3 4" key="1">
    <citation type="submission" date="2017-09" db="EMBL/GenBank/DDBJ databases">
        <title>Depth-based differentiation of microbial function through sediment-hosted aquifers and enrichment of novel symbionts in the deep terrestrial subsurface.</title>
        <authorList>
            <person name="Probst A.J."/>
            <person name="Ladd B."/>
            <person name="Jarett J.K."/>
            <person name="Geller-Mcgrath D.E."/>
            <person name="Sieber C.M."/>
            <person name="Emerson J.B."/>
            <person name="Anantharaman K."/>
            <person name="Thomas B.C."/>
            <person name="Malmstrom R."/>
            <person name="Stieglmeier M."/>
            <person name="Klingl A."/>
            <person name="Woyke T."/>
            <person name="Ryan C.M."/>
            <person name="Banfield J.F."/>
        </authorList>
    </citation>
    <scope>NUCLEOTIDE SEQUENCE [LARGE SCALE GENOMIC DNA]</scope>
    <source>
        <strain evidence="3">CG22_combo_CG10-13_8_21_14_all_36_13</strain>
    </source>
</reference>
<evidence type="ECO:0008006" key="5">
    <source>
        <dbReference type="Google" id="ProtNLM"/>
    </source>
</evidence>
<evidence type="ECO:0000313" key="3">
    <source>
        <dbReference type="EMBL" id="PIP86880.1"/>
    </source>
</evidence>
<dbReference type="EMBL" id="PCTT01000044">
    <property type="protein sequence ID" value="PIP86880.1"/>
    <property type="molecule type" value="Genomic_DNA"/>
</dbReference>
<dbReference type="InterPro" id="IPR028098">
    <property type="entry name" value="Glyco_trans_4-like_N"/>
</dbReference>
<dbReference type="Proteomes" id="UP000231143">
    <property type="component" value="Unassembled WGS sequence"/>
</dbReference>
<dbReference type="AlphaFoldDB" id="A0A2H0DZ76"/>
<dbReference type="Pfam" id="PF00534">
    <property type="entry name" value="Glycos_transf_1"/>
    <property type="match status" value="1"/>
</dbReference>
<organism evidence="3 4">
    <name type="scientific">Candidatus Campbellbacteria bacterium CG22_combo_CG10-13_8_21_14_all_36_13</name>
    <dbReference type="NCBI Taxonomy" id="1974529"/>
    <lineage>
        <taxon>Bacteria</taxon>
        <taxon>Candidatus Campbelliibacteriota</taxon>
    </lineage>
</organism>